<protein>
    <submittedName>
        <fullName evidence="2">Uncharacterized protein</fullName>
    </submittedName>
</protein>
<evidence type="ECO:0000313" key="3">
    <source>
        <dbReference type="Proteomes" id="UP000233551"/>
    </source>
</evidence>
<name>A0A2I0IA16_PUNGR</name>
<reference evidence="2 3" key="1">
    <citation type="submission" date="2017-11" db="EMBL/GenBank/DDBJ databases">
        <title>De-novo sequencing of pomegranate (Punica granatum L.) genome.</title>
        <authorList>
            <person name="Akparov Z."/>
            <person name="Amiraslanov A."/>
            <person name="Hajiyeva S."/>
            <person name="Abbasov M."/>
            <person name="Kaur K."/>
            <person name="Hamwieh A."/>
            <person name="Solovyev V."/>
            <person name="Salamov A."/>
            <person name="Braich B."/>
            <person name="Kosarev P."/>
            <person name="Mahmoud A."/>
            <person name="Hajiyev E."/>
            <person name="Babayeva S."/>
            <person name="Izzatullayeva V."/>
            <person name="Mammadov A."/>
            <person name="Mammadov A."/>
            <person name="Sharifova S."/>
            <person name="Ojaghi J."/>
            <person name="Eynullazada K."/>
            <person name="Bayramov B."/>
            <person name="Abdulazimova A."/>
            <person name="Shahmuradov I."/>
        </authorList>
    </citation>
    <scope>NUCLEOTIDE SEQUENCE [LARGE SCALE GENOMIC DNA]</scope>
    <source>
        <strain evidence="3">cv. AG2017</strain>
        <tissue evidence="2">Leaf</tissue>
    </source>
</reference>
<evidence type="ECO:0000256" key="1">
    <source>
        <dbReference type="SAM" id="MobiDB-lite"/>
    </source>
</evidence>
<feature type="region of interest" description="Disordered" evidence="1">
    <location>
        <begin position="28"/>
        <end position="59"/>
    </location>
</feature>
<sequence>MPVTVPSDRARARDRDCAGDLNWEVGVSIPTSTSRLGSPSPSADTDDPNGGMIAEDEASTAPPLVTFNLLF</sequence>
<accession>A0A2I0IA16</accession>
<keyword evidence="3" id="KW-1185">Reference proteome</keyword>
<dbReference type="Proteomes" id="UP000233551">
    <property type="component" value="Unassembled WGS sequence"/>
</dbReference>
<proteinExistence type="predicted"/>
<evidence type="ECO:0000313" key="2">
    <source>
        <dbReference type="EMBL" id="PKI40822.1"/>
    </source>
</evidence>
<feature type="compositionally biased region" description="Polar residues" evidence="1">
    <location>
        <begin position="29"/>
        <end position="43"/>
    </location>
</feature>
<organism evidence="2 3">
    <name type="scientific">Punica granatum</name>
    <name type="common">Pomegranate</name>
    <dbReference type="NCBI Taxonomy" id="22663"/>
    <lineage>
        <taxon>Eukaryota</taxon>
        <taxon>Viridiplantae</taxon>
        <taxon>Streptophyta</taxon>
        <taxon>Embryophyta</taxon>
        <taxon>Tracheophyta</taxon>
        <taxon>Spermatophyta</taxon>
        <taxon>Magnoliopsida</taxon>
        <taxon>eudicotyledons</taxon>
        <taxon>Gunneridae</taxon>
        <taxon>Pentapetalae</taxon>
        <taxon>rosids</taxon>
        <taxon>malvids</taxon>
        <taxon>Myrtales</taxon>
        <taxon>Lythraceae</taxon>
        <taxon>Punica</taxon>
    </lineage>
</organism>
<dbReference type="AlphaFoldDB" id="A0A2I0IA16"/>
<comment type="caution">
    <text evidence="2">The sequence shown here is derived from an EMBL/GenBank/DDBJ whole genome shotgun (WGS) entry which is preliminary data.</text>
</comment>
<gene>
    <name evidence="2" type="ORF">CRG98_038833</name>
</gene>
<dbReference type="EMBL" id="PGOL01003489">
    <property type="protein sequence ID" value="PKI40822.1"/>
    <property type="molecule type" value="Genomic_DNA"/>
</dbReference>